<accession>A0A1J1I960</accession>
<keyword evidence="1 5" id="KW-0479">Metal-binding</keyword>
<dbReference type="OrthoDB" id="10069167at2759"/>
<dbReference type="InterPro" id="IPR047120">
    <property type="entry name" value="Pk/Esn/Tes"/>
</dbReference>
<dbReference type="SUPFAM" id="SSF57716">
    <property type="entry name" value="Glucocorticoid receptor-like (DNA-binding domain)"/>
    <property type="match status" value="2"/>
</dbReference>
<dbReference type="Proteomes" id="UP000183832">
    <property type="component" value="Unassembled WGS sequence"/>
</dbReference>
<feature type="domain" description="LIM zinc-binding" evidence="6">
    <location>
        <begin position="253"/>
        <end position="316"/>
    </location>
</feature>
<dbReference type="InterPro" id="IPR001781">
    <property type="entry name" value="Znf_LIM"/>
</dbReference>
<keyword evidence="4 5" id="KW-0440">LIM domain</keyword>
<reference evidence="8 9" key="1">
    <citation type="submission" date="2015-04" db="EMBL/GenBank/DDBJ databases">
        <authorList>
            <person name="Syromyatnikov M.Y."/>
            <person name="Popov V.N."/>
        </authorList>
    </citation>
    <scope>NUCLEOTIDE SEQUENCE [LARGE SCALE GENOMIC DNA]</scope>
</reference>
<dbReference type="PANTHER" id="PTHR24211:SF22">
    <property type="entry name" value="TESTIN"/>
    <property type="match status" value="1"/>
</dbReference>
<proteinExistence type="predicted"/>
<gene>
    <name evidence="8" type="primary">putative Testin</name>
    <name evidence="8" type="ORF">CLUMA_CG008971</name>
</gene>
<dbReference type="InterPro" id="IPR010442">
    <property type="entry name" value="PET_domain"/>
</dbReference>
<dbReference type="PROSITE" id="PS50023">
    <property type="entry name" value="LIM_DOMAIN_2"/>
    <property type="match status" value="2"/>
</dbReference>
<evidence type="ECO:0000313" key="9">
    <source>
        <dbReference type="Proteomes" id="UP000183832"/>
    </source>
</evidence>
<name>A0A1J1I960_9DIPT</name>
<dbReference type="EMBL" id="CVRI01000042">
    <property type="protein sequence ID" value="CRK95502.1"/>
    <property type="molecule type" value="Genomic_DNA"/>
</dbReference>
<dbReference type="AlphaFoldDB" id="A0A1J1I960"/>
<evidence type="ECO:0000256" key="4">
    <source>
        <dbReference type="ARBA" id="ARBA00023038"/>
    </source>
</evidence>
<dbReference type="PROSITE" id="PS51303">
    <property type="entry name" value="PET"/>
    <property type="match status" value="1"/>
</dbReference>
<dbReference type="PROSITE" id="PS00478">
    <property type="entry name" value="LIM_DOMAIN_1"/>
    <property type="match status" value="2"/>
</dbReference>
<dbReference type="CDD" id="cd09341">
    <property type="entry name" value="LIM2_Testin_like"/>
    <property type="match status" value="1"/>
</dbReference>
<evidence type="ECO:0000313" key="8">
    <source>
        <dbReference type="EMBL" id="CRK95502.1"/>
    </source>
</evidence>
<evidence type="ECO:0000259" key="7">
    <source>
        <dbReference type="PROSITE" id="PS51303"/>
    </source>
</evidence>
<evidence type="ECO:0000256" key="3">
    <source>
        <dbReference type="ARBA" id="ARBA00022833"/>
    </source>
</evidence>
<sequence>MDQTAFQAVSKLELKLEQNRKQKKKLKHELGAGRPCLICKEKCVGGLNLHFWRKICINCKCRKENHDLRPEDYDEQLEVFEILGVKIPDHKNLFKYSTKNQKIPTTQQVDWVPPVLSTNDDNASKRVEKVTQQYFEDLGEEAIPFKDSEAAIKRKELASMQIPPHDFAPEKCDNLSEFEAQQLKKYVDNVKKNYFGQGQVDIAEPKAVSKNPFKAQGNFVPPYRAGHDLNAINNNLANNMQNLTIDDTQLITLPCRACVEPITSAYVKAERLGKDAQWHPKCFKCKKCSQLLVDLIYFHFDNEIYCGRDLAELMKIPRCAACDELILVPEYTFADERNYHIKHFCCFHCDVQLAGQQYVSDDTPNNNPVCLKCYDHYYANVCSCCTKIIAPTEQGVSLKDIHFHMNCFNCGYCQKKLIGGRFCLRDRIPFCSAACVNSANM</sequence>
<dbReference type="Pfam" id="PF00412">
    <property type="entry name" value="LIM"/>
    <property type="match status" value="3"/>
</dbReference>
<organism evidence="8 9">
    <name type="scientific">Clunio marinus</name>
    <dbReference type="NCBI Taxonomy" id="568069"/>
    <lineage>
        <taxon>Eukaryota</taxon>
        <taxon>Metazoa</taxon>
        <taxon>Ecdysozoa</taxon>
        <taxon>Arthropoda</taxon>
        <taxon>Hexapoda</taxon>
        <taxon>Insecta</taxon>
        <taxon>Pterygota</taxon>
        <taxon>Neoptera</taxon>
        <taxon>Endopterygota</taxon>
        <taxon>Diptera</taxon>
        <taxon>Nematocera</taxon>
        <taxon>Chironomoidea</taxon>
        <taxon>Chironomidae</taxon>
        <taxon>Clunio</taxon>
    </lineage>
</organism>
<evidence type="ECO:0000259" key="6">
    <source>
        <dbReference type="PROSITE" id="PS50023"/>
    </source>
</evidence>
<feature type="domain" description="PET" evidence="7">
    <location>
        <begin position="100"/>
        <end position="209"/>
    </location>
</feature>
<dbReference type="Gene3D" id="2.10.110.10">
    <property type="entry name" value="Cysteine Rich Protein"/>
    <property type="match status" value="3"/>
</dbReference>
<keyword evidence="9" id="KW-1185">Reference proteome</keyword>
<protein>
    <submittedName>
        <fullName evidence="8">CLUMA_CG008971, isoform A</fullName>
    </submittedName>
</protein>
<evidence type="ECO:0000256" key="5">
    <source>
        <dbReference type="PROSITE-ProRule" id="PRU00125"/>
    </source>
</evidence>
<keyword evidence="3 5" id="KW-0862">Zinc</keyword>
<dbReference type="STRING" id="568069.A0A1J1I960"/>
<dbReference type="SMART" id="SM00132">
    <property type="entry name" value="LIM"/>
    <property type="match status" value="3"/>
</dbReference>
<dbReference type="Pfam" id="PF06297">
    <property type="entry name" value="PET"/>
    <property type="match status" value="1"/>
</dbReference>
<keyword evidence="2" id="KW-0677">Repeat</keyword>
<dbReference type="PANTHER" id="PTHR24211">
    <property type="entry name" value="LIM DOMAIN-CONTAINING PROTEIN"/>
    <property type="match status" value="1"/>
</dbReference>
<evidence type="ECO:0000256" key="1">
    <source>
        <dbReference type="ARBA" id="ARBA00022723"/>
    </source>
</evidence>
<dbReference type="FunFam" id="2.10.110.10:FF:000005">
    <property type="entry name" value="Testin isoform 1"/>
    <property type="match status" value="1"/>
</dbReference>
<evidence type="ECO:0000256" key="2">
    <source>
        <dbReference type="ARBA" id="ARBA00022737"/>
    </source>
</evidence>
<feature type="domain" description="LIM zinc-binding" evidence="6">
    <location>
        <begin position="317"/>
        <end position="380"/>
    </location>
</feature>
<dbReference type="GO" id="GO:0008270">
    <property type="term" value="F:zinc ion binding"/>
    <property type="evidence" value="ECO:0007669"/>
    <property type="project" value="InterPro"/>
</dbReference>